<keyword evidence="1" id="KW-0614">Plasmid</keyword>
<geneLocation type="plasmid" evidence="1">
    <name>pLMV7</name>
</geneLocation>
<evidence type="ECO:0008006" key="2">
    <source>
        <dbReference type="Google" id="ProtNLM"/>
    </source>
</evidence>
<organism evidence="1">
    <name type="scientific">Micrococcus sp. V7</name>
    <dbReference type="NCBI Taxonomy" id="404582"/>
    <lineage>
        <taxon>Bacteria</taxon>
        <taxon>Bacillati</taxon>
        <taxon>Actinomycetota</taxon>
        <taxon>Actinomycetes</taxon>
        <taxon>Micrococcales</taxon>
        <taxon>Micrococcaceae</taxon>
        <taxon>Micrococcus</taxon>
    </lineage>
</organism>
<dbReference type="RefSeq" id="WP_023190038.1">
    <property type="nucleotide sequence ID" value="NC_022599.1"/>
</dbReference>
<gene>
    <name evidence="1" type="ORF">LMV7_p00020</name>
</gene>
<proteinExistence type="predicted"/>
<sequence length="162" mass="17343">MTTTDQDWYIDATCTLSEPLDGDDALTITEQLAHVYAVAALADSGARLELSMTVQAPNAVSAATRARAVVSGLELAQVDTITALEIRTEEERTRQLAEPTVPALAGTSEIAAMAGVSRQQVFNLAKQPGFPVAVQTVGGQALRRRDAVEHWLRTRGRLQSNA</sequence>
<dbReference type="AlphaFoldDB" id="U5NZF4"/>
<dbReference type="EMBL" id="KF577591">
    <property type="protein sequence ID" value="AGY35424.1"/>
    <property type="molecule type" value="Genomic_DNA"/>
</dbReference>
<protein>
    <recommendedName>
        <fullName evidence="2">Helix-turn-helix domain-containing protein</fullName>
    </recommendedName>
</protein>
<name>U5NZF4_9MICC</name>
<accession>U5NZF4</accession>
<evidence type="ECO:0000313" key="1">
    <source>
        <dbReference type="EMBL" id="AGY35424.1"/>
    </source>
</evidence>
<reference evidence="1" key="1">
    <citation type="journal article" date="2013" name="Genome Announc.">
        <title>First complete sequence of a giant linear plasmid from a micrococcus strain isolated from an extremely high-altitude lake.</title>
        <authorList>
            <person name="Dib J.R."/>
            <person name="Schuldes J."/>
            <person name="Thurmer A."/>
            <person name="Farias M.E."/>
            <person name="Daniel R."/>
            <person name="Meinhardt F."/>
        </authorList>
    </citation>
    <scope>NUCLEOTIDE SEQUENCE</scope>
    <source>
        <strain evidence="1">V7</strain>
        <plasmid evidence="1">pLMV7</plasmid>
    </source>
</reference>